<name>A0ABY1EF70_9MICO</name>
<organism evidence="1 2">
    <name type="scientific">Cryobacterium levicorallinum</name>
    <dbReference type="NCBI Taxonomy" id="995038"/>
    <lineage>
        <taxon>Bacteria</taxon>
        <taxon>Bacillati</taxon>
        <taxon>Actinomycetota</taxon>
        <taxon>Actinomycetes</taxon>
        <taxon>Micrococcales</taxon>
        <taxon>Microbacteriaceae</taxon>
        <taxon>Cryobacterium</taxon>
    </lineage>
</organism>
<protein>
    <recommendedName>
        <fullName evidence="3">DUF559 domain-containing protein</fullName>
    </recommendedName>
</protein>
<dbReference type="EMBL" id="FOPW01000010">
    <property type="protein sequence ID" value="SFH64776.1"/>
    <property type="molecule type" value="Genomic_DNA"/>
</dbReference>
<dbReference type="Gene3D" id="3.40.960.10">
    <property type="entry name" value="VSR Endonuclease"/>
    <property type="match status" value="1"/>
</dbReference>
<dbReference type="InterPro" id="IPR011335">
    <property type="entry name" value="Restrct_endonuc-II-like"/>
</dbReference>
<evidence type="ECO:0000313" key="1">
    <source>
        <dbReference type="EMBL" id="SFH64776.1"/>
    </source>
</evidence>
<dbReference type="SUPFAM" id="SSF52980">
    <property type="entry name" value="Restriction endonuclease-like"/>
    <property type="match status" value="1"/>
</dbReference>
<proteinExistence type="predicted"/>
<comment type="caution">
    <text evidence="1">The sequence shown here is derived from an EMBL/GenBank/DDBJ whole genome shotgun (WGS) entry which is preliminary data.</text>
</comment>
<reference evidence="1 2" key="1">
    <citation type="submission" date="2016-10" db="EMBL/GenBank/DDBJ databases">
        <authorList>
            <person name="Varghese N."/>
            <person name="Submissions S."/>
        </authorList>
    </citation>
    <scope>NUCLEOTIDE SEQUENCE [LARGE SCALE GENOMIC DNA]</scope>
    <source>
        <strain evidence="1 2">GMCC 1.11211</strain>
    </source>
</reference>
<gene>
    <name evidence="1" type="ORF">SAMN05216274_11088</name>
</gene>
<accession>A0ABY1EF70</accession>
<dbReference type="Proteomes" id="UP000199681">
    <property type="component" value="Unassembled WGS sequence"/>
</dbReference>
<evidence type="ECO:0008006" key="3">
    <source>
        <dbReference type="Google" id="ProtNLM"/>
    </source>
</evidence>
<evidence type="ECO:0000313" key="2">
    <source>
        <dbReference type="Proteomes" id="UP000199681"/>
    </source>
</evidence>
<sequence>MRHPLVVTERRNLPPHLQTHPFSVARGMENGLSTGRMRASDLARPFWGVRTPASVSLSVRTRCSALATRMPVGSFFSHDTAALLLGAPLPLHRSGVSTSLHVGVPLPGRALRLNGVTGHSLAVHDTDLIDWFGLSITSPARTWCDLADTLNLRQLVAVGDFLIHWESPLATFDELARAVDGHRRGKLLLHKALLLLSDRAESSPESELRVVVVTNGLPRPLVNENVFSASGRFLARADLYFKDYGELLEYEGDQHRTDQLQWRRDLTRTADLESEGFHVTRVNAEDLRHEAALVARIARNLHRRGWLGSPRAVQ</sequence>
<keyword evidence="2" id="KW-1185">Reference proteome</keyword>